<accession>A0A160TPU9</accession>
<organism evidence="2">
    <name type="scientific">hydrothermal vent metagenome</name>
    <dbReference type="NCBI Taxonomy" id="652676"/>
    <lineage>
        <taxon>unclassified sequences</taxon>
        <taxon>metagenomes</taxon>
        <taxon>ecological metagenomes</taxon>
    </lineage>
</organism>
<dbReference type="SMART" id="SM00450">
    <property type="entry name" value="RHOD"/>
    <property type="match status" value="1"/>
</dbReference>
<dbReference type="SUPFAM" id="SSF52821">
    <property type="entry name" value="Rhodanese/Cell cycle control phosphatase"/>
    <property type="match status" value="1"/>
</dbReference>
<feature type="domain" description="Rhodanese" evidence="1">
    <location>
        <begin position="68"/>
        <end position="157"/>
    </location>
</feature>
<dbReference type="CDD" id="cd00158">
    <property type="entry name" value="RHOD"/>
    <property type="match status" value="1"/>
</dbReference>
<protein>
    <submittedName>
        <fullName evidence="2">Rhodanese-related thiosulfate sulfurtransferase</fullName>
    </submittedName>
</protein>
<reference evidence="2" key="1">
    <citation type="submission" date="2015-10" db="EMBL/GenBank/DDBJ databases">
        <authorList>
            <person name="Gilbert D.G."/>
        </authorList>
    </citation>
    <scope>NUCLEOTIDE SEQUENCE</scope>
</reference>
<dbReference type="Gene3D" id="3.40.250.10">
    <property type="entry name" value="Rhodanese-like domain"/>
    <property type="match status" value="1"/>
</dbReference>
<dbReference type="EMBL" id="CZQE01000325">
    <property type="protein sequence ID" value="CUS46004.1"/>
    <property type="molecule type" value="Genomic_DNA"/>
</dbReference>
<proteinExistence type="predicted"/>
<evidence type="ECO:0000313" key="2">
    <source>
        <dbReference type="EMBL" id="CUS46004.1"/>
    </source>
</evidence>
<dbReference type="AlphaFoldDB" id="A0A160TPU9"/>
<dbReference type="InterPro" id="IPR036873">
    <property type="entry name" value="Rhodanese-like_dom_sf"/>
</dbReference>
<keyword evidence="2" id="KW-0808">Transferase</keyword>
<evidence type="ECO:0000259" key="1">
    <source>
        <dbReference type="PROSITE" id="PS50206"/>
    </source>
</evidence>
<name>A0A160TPU9_9ZZZZ</name>
<dbReference type="Pfam" id="PF00581">
    <property type="entry name" value="Rhodanese"/>
    <property type="match status" value="1"/>
</dbReference>
<gene>
    <name evidence="2" type="ORF">MGWOODY_Smn834</name>
</gene>
<sequence length="175" mass="18868">MRLCLSAAVICLSCLALAPPAAAQEAGPVAPGANPLIDYSGYVALTQKVGPYRAGRLLRAADFRRRAASSGALLLDARSTEAFRRGHIEGAVNLPFSDFTAESLARVIGPDRTRPIYIYCNNNFRNNVAPVMTKSIQLALNIQTFVNLVGYGYPEVWELGEAVDMNDPAIGWVRG</sequence>
<dbReference type="PROSITE" id="PS50206">
    <property type="entry name" value="RHODANESE_3"/>
    <property type="match status" value="1"/>
</dbReference>
<dbReference type="GO" id="GO:0016740">
    <property type="term" value="F:transferase activity"/>
    <property type="evidence" value="ECO:0007669"/>
    <property type="project" value="UniProtKB-KW"/>
</dbReference>
<dbReference type="InterPro" id="IPR001763">
    <property type="entry name" value="Rhodanese-like_dom"/>
</dbReference>